<evidence type="ECO:0000313" key="2">
    <source>
        <dbReference type="EMBL" id="RPD86141.1"/>
    </source>
</evidence>
<keyword evidence="1" id="KW-0472">Membrane</keyword>
<accession>A0A3N4MR10</accession>
<dbReference type="OrthoDB" id="9959965at2"/>
<keyword evidence="1" id="KW-0812">Transmembrane</keyword>
<name>A0A3N4MR10_9NEIS</name>
<keyword evidence="1" id="KW-1133">Transmembrane helix</keyword>
<comment type="caution">
    <text evidence="2">The sequence shown here is derived from an EMBL/GenBank/DDBJ whole genome shotgun (WGS) entry which is preliminary data.</text>
</comment>
<keyword evidence="3" id="KW-1185">Reference proteome</keyword>
<gene>
    <name evidence="2" type="ORF">EGK74_08605</name>
</gene>
<feature type="transmembrane region" description="Helical" evidence="1">
    <location>
        <begin position="42"/>
        <end position="58"/>
    </location>
</feature>
<protein>
    <submittedName>
        <fullName evidence="2">Uncharacterized protein</fullName>
    </submittedName>
</protein>
<sequence>MKKFFKWTAIFIAMFCIATLLSMVAGKDVSWAAFTDDTNWGVGVLFAPLLTAVCWALWPSPATRHKFFMPTFTGTPVSNQEAYTWEEQWDFVHNPAFAHRPGNIWFDTDDANKSNIFQWDDFFEEQEQNEHKVDDSLDLHLYDDPCNMWYSVNNE</sequence>
<dbReference type="RefSeq" id="WP_123804477.1">
    <property type="nucleotide sequence ID" value="NZ_RPFL01000021.1"/>
</dbReference>
<evidence type="ECO:0000256" key="1">
    <source>
        <dbReference type="SAM" id="Phobius"/>
    </source>
</evidence>
<dbReference type="EMBL" id="RPFL01000021">
    <property type="protein sequence ID" value="RPD86141.1"/>
    <property type="molecule type" value="Genomic_DNA"/>
</dbReference>
<proteinExistence type="predicted"/>
<dbReference type="Proteomes" id="UP000272412">
    <property type="component" value="Unassembled WGS sequence"/>
</dbReference>
<reference evidence="2 3" key="1">
    <citation type="submission" date="2018-11" db="EMBL/GenBank/DDBJ databases">
        <title>Neisseria weixii sp. nov. isolated from the rectal contents of plateau pika (Ochotona cruzoniae).</title>
        <authorList>
            <person name="Zhang G."/>
        </authorList>
    </citation>
    <scope>NUCLEOTIDE SEQUENCE [LARGE SCALE GENOMIC DNA]</scope>
    <source>
        <strain evidence="2 3">10009</strain>
    </source>
</reference>
<dbReference type="AlphaFoldDB" id="A0A3N4MR10"/>
<organism evidence="2 3">
    <name type="scientific">Neisseria weixii</name>
    <dbReference type="NCBI Taxonomy" id="1853276"/>
    <lineage>
        <taxon>Bacteria</taxon>
        <taxon>Pseudomonadati</taxon>
        <taxon>Pseudomonadota</taxon>
        <taxon>Betaproteobacteria</taxon>
        <taxon>Neisseriales</taxon>
        <taxon>Neisseriaceae</taxon>
        <taxon>Neisseria</taxon>
    </lineage>
</organism>
<evidence type="ECO:0000313" key="3">
    <source>
        <dbReference type="Proteomes" id="UP000272412"/>
    </source>
</evidence>